<dbReference type="InterPro" id="IPR050764">
    <property type="entry name" value="CbbQ/NirQ/NorQ/GpvN"/>
</dbReference>
<dbReference type="InterPro" id="IPR027417">
    <property type="entry name" value="P-loop_NTPase"/>
</dbReference>
<dbReference type="PANTHER" id="PTHR42759">
    <property type="entry name" value="MOXR FAMILY PROTEIN"/>
    <property type="match status" value="1"/>
</dbReference>
<evidence type="ECO:0000256" key="2">
    <source>
        <dbReference type="ARBA" id="ARBA00022840"/>
    </source>
</evidence>
<feature type="domain" description="AAA+ ATPase" evidence="4">
    <location>
        <begin position="40"/>
        <end position="181"/>
    </location>
</feature>
<evidence type="ECO:0000256" key="1">
    <source>
        <dbReference type="ARBA" id="ARBA00022741"/>
    </source>
</evidence>
<dbReference type="SUPFAM" id="SSF52540">
    <property type="entry name" value="P-loop containing nucleoside triphosphate hydrolases"/>
    <property type="match status" value="1"/>
</dbReference>
<dbReference type="AlphaFoldDB" id="A0A1W1XT64"/>
<dbReference type="FunFam" id="3.40.50.300:FF:000640">
    <property type="entry name" value="MoxR family ATPase"/>
    <property type="match status" value="1"/>
</dbReference>
<dbReference type="GO" id="GO:0016887">
    <property type="term" value="F:ATP hydrolysis activity"/>
    <property type="evidence" value="ECO:0007669"/>
    <property type="project" value="InterPro"/>
</dbReference>
<accession>A0A1W1XT64</accession>
<evidence type="ECO:0000256" key="3">
    <source>
        <dbReference type="ARBA" id="ARBA00061607"/>
    </source>
</evidence>
<keyword evidence="1" id="KW-0547">Nucleotide-binding</keyword>
<dbReference type="SMART" id="SM00382">
    <property type="entry name" value="AAA"/>
    <property type="match status" value="1"/>
</dbReference>
<dbReference type="Pfam" id="PF07726">
    <property type="entry name" value="AAA_3"/>
    <property type="match status" value="1"/>
</dbReference>
<evidence type="ECO:0000313" key="5">
    <source>
        <dbReference type="EMBL" id="SMC27076.1"/>
    </source>
</evidence>
<dbReference type="Gene3D" id="3.40.50.300">
    <property type="entry name" value="P-loop containing nucleotide triphosphate hydrolases"/>
    <property type="match status" value="1"/>
</dbReference>
<name>A0A1W1XT64_9NEIS</name>
<dbReference type="PANTHER" id="PTHR42759:SF1">
    <property type="entry name" value="MAGNESIUM-CHELATASE SUBUNIT CHLD"/>
    <property type="match status" value="1"/>
</dbReference>
<dbReference type="InterPro" id="IPR003593">
    <property type="entry name" value="AAA+_ATPase"/>
</dbReference>
<sequence length="322" mass="34678">MSTERFTQAVEVVRRLREEIGRAVVGQTDTVNTVLASLLAGGHVLLEGVPGLGKTLLVRALAKTFAGQFSRIQFTPDLMPADVTGHAFLDMKEHRFTIRRGPVFANLLLADEINRAPAKTQAALLEAMQERQVTIEGEAIPLPSPFMVLATQNPIDQEGTYPLPEAQLDRFLVKVLIDYPTAGEELALVKQVTGAASSDGLDVNAVNTLIKPDTVLALQQVTAAIRVDEQVLDYAVRIVRATRDWPGLSIGASPRGAISLVRVARALALIDGNDYVTPDEVKRAALPVLRHRVALAPEAELDGLTADRALAGLLEQIAAPRA</sequence>
<proteinExistence type="inferred from homology"/>
<dbReference type="Proteomes" id="UP000192761">
    <property type="component" value="Unassembled WGS sequence"/>
</dbReference>
<dbReference type="Gene3D" id="1.10.8.80">
    <property type="entry name" value="Magnesium chelatase subunit I, C-Terminal domain"/>
    <property type="match status" value="1"/>
</dbReference>
<protein>
    <submittedName>
        <fullName evidence="5">MoxR-like ATPase</fullName>
    </submittedName>
</protein>
<dbReference type="Pfam" id="PF17863">
    <property type="entry name" value="AAA_lid_2"/>
    <property type="match status" value="1"/>
</dbReference>
<evidence type="ECO:0000313" key="6">
    <source>
        <dbReference type="Proteomes" id="UP000192761"/>
    </source>
</evidence>
<keyword evidence="2" id="KW-0067">ATP-binding</keyword>
<dbReference type="PIRSF" id="PIRSF002849">
    <property type="entry name" value="AAA_ATPase_chaperone_MoxR_prd"/>
    <property type="match status" value="1"/>
</dbReference>
<dbReference type="EMBL" id="FWXD01000015">
    <property type="protein sequence ID" value="SMC27076.1"/>
    <property type="molecule type" value="Genomic_DNA"/>
</dbReference>
<dbReference type="OrthoDB" id="9808397at2"/>
<gene>
    <name evidence="5" type="ORF">SAMN02745857_02702</name>
</gene>
<keyword evidence="6" id="KW-1185">Reference proteome</keyword>
<dbReference type="InterPro" id="IPR011703">
    <property type="entry name" value="ATPase_AAA-3"/>
</dbReference>
<reference evidence="5 6" key="1">
    <citation type="submission" date="2017-04" db="EMBL/GenBank/DDBJ databases">
        <authorList>
            <person name="Afonso C.L."/>
            <person name="Miller P.J."/>
            <person name="Scott M.A."/>
            <person name="Spackman E."/>
            <person name="Goraichik I."/>
            <person name="Dimitrov K.M."/>
            <person name="Suarez D.L."/>
            <person name="Swayne D.E."/>
        </authorList>
    </citation>
    <scope>NUCLEOTIDE SEQUENCE [LARGE SCALE GENOMIC DNA]</scope>
    <source>
        <strain evidence="5 6">DSM 23236</strain>
    </source>
</reference>
<dbReference type="GO" id="GO:0005524">
    <property type="term" value="F:ATP binding"/>
    <property type="evidence" value="ECO:0007669"/>
    <property type="project" value="UniProtKB-KW"/>
</dbReference>
<dbReference type="STRING" id="1121001.SAMN02745857_02702"/>
<evidence type="ECO:0000259" key="4">
    <source>
        <dbReference type="SMART" id="SM00382"/>
    </source>
</evidence>
<dbReference type="InterPro" id="IPR041628">
    <property type="entry name" value="ChlI/MoxR_AAA_lid"/>
</dbReference>
<dbReference type="RefSeq" id="WP_084091330.1">
    <property type="nucleotide sequence ID" value="NZ_FWXD01000015.1"/>
</dbReference>
<organism evidence="5 6">
    <name type="scientific">Andreprevotia lacus DSM 23236</name>
    <dbReference type="NCBI Taxonomy" id="1121001"/>
    <lineage>
        <taxon>Bacteria</taxon>
        <taxon>Pseudomonadati</taxon>
        <taxon>Pseudomonadota</taxon>
        <taxon>Betaproteobacteria</taxon>
        <taxon>Neisseriales</taxon>
        <taxon>Chitinibacteraceae</taxon>
        <taxon>Andreprevotia</taxon>
    </lineage>
</organism>
<comment type="similarity">
    <text evidence="3">Belongs to the MoxR family.</text>
</comment>